<evidence type="ECO:0000313" key="4">
    <source>
        <dbReference type="Proteomes" id="UP000799291"/>
    </source>
</evidence>
<name>A0A6G1IMS6_9PLEO</name>
<dbReference type="AlphaFoldDB" id="A0A6G1IMS6"/>
<dbReference type="EMBL" id="MU005603">
    <property type="protein sequence ID" value="KAF2679398.1"/>
    <property type="molecule type" value="Genomic_DNA"/>
</dbReference>
<protein>
    <recommendedName>
        <fullName evidence="5">ADP-ribosylation</fullName>
    </recommendedName>
</protein>
<feature type="region of interest" description="Disordered" evidence="1">
    <location>
        <begin position="60"/>
        <end position="123"/>
    </location>
</feature>
<evidence type="ECO:0000313" key="3">
    <source>
        <dbReference type="EMBL" id="KAF2679398.1"/>
    </source>
</evidence>
<keyword evidence="2" id="KW-0732">Signal</keyword>
<dbReference type="OrthoDB" id="5337308at2759"/>
<dbReference type="Proteomes" id="UP000799291">
    <property type="component" value="Unassembled WGS sequence"/>
</dbReference>
<evidence type="ECO:0008006" key="5">
    <source>
        <dbReference type="Google" id="ProtNLM"/>
    </source>
</evidence>
<sequence>MRIPITNLLLLGTALAAPVVQDVDRASKATQHNSLITRGILSLIPRVVVPVLPKPVTPKPVPHDPVVAPHDPAAPVAPGTGTPDGAPAPLRPGEGTPAKPQPDHPGIVPPKPESKPAPAGGVCGLKRAPGDCIPYKDGKPGVDAPSKYEYEMKEMDPDDIGYDPMSAYLEKSNLGGRPEPAGNKWYETQIGNSAESKTAFEASMKTNGAYEAKLKEMGWSDADIKTHFDAEVKKHKDRETISYTYQNPKKGGIVIKESYNKEYDFHREYTGETTINGVKKTYTRPAIDPTQRVQNSDMVIDNWMVACKRDGVDPKTLNKLGLDNVETPEMRDVYASIAKGKAGTKEVRAGPELNAFLQSQQGRRFARMLDQNKDLIGPKKITGFDLTFTPAGADYPKDRYDSVLLLGDA</sequence>
<accession>A0A6G1IMS6</accession>
<organism evidence="3 4">
    <name type="scientific">Lentithecium fluviatile CBS 122367</name>
    <dbReference type="NCBI Taxonomy" id="1168545"/>
    <lineage>
        <taxon>Eukaryota</taxon>
        <taxon>Fungi</taxon>
        <taxon>Dikarya</taxon>
        <taxon>Ascomycota</taxon>
        <taxon>Pezizomycotina</taxon>
        <taxon>Dothideomycetes</taxon>
        <taxon>Pleosporomycetidae</taxon>
        <taxon>Pleosporales</taxon>
        <taxon>Massarineae</taxon>
        <taxon>Lentitheciaceae</taxon>
        <taxon>Lentithecium</taxon>
    </lineage>
</organism>
<evidence type="ECO:0000256" key="1">
    <source>
        <dbReference type="SAM" id="MobiDB-lite"/>
    </source>
</evidence>
<reference evidence="3" key="1">
    <citation type="journal article" date="2020" name="Stud. Mycol.">
        <title>101 Dothideomycetes genomes: a test case for predicting lifestyles and emergence of pathogens.</title>
        <authorList>
            <person name="Haridas S."/>
            <person name="Albert R."/>
            <person name="Binder M."/>
            <person name="Bloem J."/>
            <person name="Labutti K."/>
            <person name="Salamov A."/>
            <person name="Andreopoulos B."/>
            <person name="Baker S."/>
            <person name="Barry K."/>
            <person name="Bills G."/>
            <person name="Bluhm B."/>
            <person name="Cannon C."/>
            <person name="Castanera R."/>
            <person name="Culley D."/>
            <person name="Daum C."/>
            <person name="Ezra D."/>
            <person name="Gonzalez J."/>
            <person name="Henrissat B."/>
            <person name="Kuo A."/>
            <person name="Liang C."/>
            <person name="Lipzen A."/>
            <person name="Lutzoni F."/>
            <person name="Magnuson J."/>
            <person name="Mondo S."/>
            <person name="Nolan M."/>
            <person name="Ohm R."/>
            <person name="Pangilinan J."/>
            <person name="Park H.-J."/>
            <person name="Ramirez L."/>
            <person name="Alfaro M."/>
            <person name="Sun H."/>
            <person name="Tritt A."/>
            <person name="Yoshinaga Y."/>
            <person name="Zwiers L.-H."/>
            <person name="Turgeon B."/>
            <person name="Goodwin S."/>
            <person name="Spatafora J."/>
            <person name="Crous P."/>
            <person name="Grigoriev I."/>
        </authorList>
    </citation>
    <scope>NUCLEOTIDE SEQUENCE</scope>
    <source>
        <strain evidence="3">CBS 122367</strain>
    </source>
</reference>
<feature type="chain" id="PRO_5026255186" description="ADP-ribosylation" evidence="2">
    <location>
        <begin position="17"/>
        <end position="409"/>
    </location>
</feature>
<keyword evidence="4" id="KW-1185">Reference proteome</keyword>
<gene>
    <name evidence="3" type="ORF">K458DRAFT_408028</name>
</gene>
<proteinExistence type="predicted"/>
<feature type="compositionally biased region" description="Low complexity" evidence="1">
    <location>
        <begin position="64"/>
        <end position="88"/>
    </location>
</feature>
<evidence type="ECO:0000256" key="2">
    <source>
        <dbReference type="SAM" id="SignalP"/>
    </source>
</evidence>
<feature type="signal peptide" evidence="2">
    <location>
        <begin position="1"/>
        <end position="16"/>
    </location>
</feature>